<evidence type="ECO:0000313" key="3">
    <source>
        <dbReference type="EMBL" id="KAF4758021.1"/>
    </source>
</evidence>
<name>A0A7J6T4D2_PEROL</name>
<sequence>MIANNQLVAGASALAAVFITNLPATNAVGATAAQGPKPGRDGYPPLSKNSYFDSNEGKLLCTFTKDGKKAKSWDFRVNFGVYLTENGLQTESIRCPKFNESNAFEATYSESAVLRRFIPIDPEGPKHSFDRHPPPAHTGLDPLKGMRLESEGSLNGLYAIAKREGFRTTGGLVFIDDKRKAKIQDLHDVTEAIEKLEETCGELLNTVKKQFPSLDKLCFEYDGITKKTVKAVGEGNWRTRDGSKEYRPKK</sequence>
<comment type="caution">
    <text evidence="2">The sequence shown here is derived from an EMBL/GenBank/DDBJ whole genome shotgun (WGS) entry which is preliminary data.</text>
</comment>
<keyword evidence="1" id="KW-0175">Coiled coil</keyword>
<organism evidence="2 5">
    <name type="scientific">Perkinsus olseni</name>
    <name type="common">Perkinsus atlanticus</name>
    <dbReference type="NCBI Taxonomy" id="32597"/>
    <lineage>
        <taxon>Eukaryota</taxon>
        <taxon>Sar</taxon>
        <taxon>Alveolata</taxon>
        <taxon>Perkinsozoa</taxon>
        <taxon>Perkinsea</taxon>
        <taxon>Perkinsida</taxon>
        <taxon>Perkinsidae</taxon>
        <taxon>Perkinsus</taxon>
    </lineage>
</organism>
<dbReference type="AlphaFoldDB" id="A0A7J6T4D2"/>
<gene>
    <name evidence="2" type="ORF">FOZ62_017929</name>
    <name evidence="3" type="ORF">FOZ63_012407</name>
</gene>
<keyword evidence="4" id="KW-1185">Reference proteome</keyword>
<dbReference type="Proteomes" id="UP000574390">
    <property type="component" value="Unassembled WGS sequence"/>
</dbReference>
<evidence type="ECO:0000313" key="4">
    <source>
        <dbReference type="Proteomes" id="UP000553632"/>
    </source>
</evidence>
<proteinExistence type="predicted"/>
<protein>
    <submittedName>
        <fullName evidence="2">Uncharacterized protein</fullName>
    </submittedName>
</protein>
<evidence type="ECO:0000313" key="5">
    <source>
        <dbReference type="Proteomes" id="UP000574390"/>
    </source>
</evidence>
<evidence type="ECO:0000313" key="2">
    <source>
        <dbReference type="EMBL" id="KAF4739881.1"/>
    </source>
</evidence>
<reference evidence="4 5" key="1">
    <citation type="submission" date="2020-04" db="EMBL/GenBank/DDBJ databases">
        <title>Perkinsus olseni comparative genomics.</title>
        <authorList>
            <person name="Bogema D.R."/>
        </authorList>
    </citation>
    <scope>NUCLEOTIDE SEQUENCE [LARGE SCALE GENOMIC DNA]</scope>
    <source>
        <strain evidence="2">ATCC PRA-205</strain>
        <strain evidence="3 4">ATCC PRA-207</strain>
    </source>
</reference>
<evidence type="ECO:0000256" key="1">
    <source>
        <dbReference type="SAM" id="Coils"/>
    </source>
</evidence>
<feature type="coiled-coil region" evidence="1">
    <location>
        <begin position="179"/>
        <end position="206"/>
    </location>
</feature>
<dbReference type="EMBL" id="JABANM010010112">
    <property type="protein sequence ID" value="KAF4739881.1"/>
    <property type="molecule type" value="Genomic_DNA"/>
</dbReference>
<dbReference type="Proteomes" id="UP000553632">
    <property type="component" value="Unassembled WGS sequence"/>
</dbReference>
<accession>A0A7J6T4D2</accession>
<dbReference type="EMBL" id="JABANO010001936">
    <property type="protein sequence ID" value="KAF4758021.1"/>
    <property type="molecule type" value="Genomic_DNA"/>
</dbReference>